<sequence length="131" mass="14271">MAHLASAFTVFAFIPSMVGSTALWPSGFRSFLAWFFFIKSRLVVGYFFAGLGDPLTPIKRQMVVTPVDSGRCSVEGCFAVGWFGLARVGCEVQRWHPFLFCIRLGGLACKGGFGLCTHVFTKCCGAPEEEG</sequence>
<dbReference type="AlphaFoldDB" id="A0A3N4J961"/>
<reference evidence="2 3" key="1">
    <citation type="journal article" date="2018" name="Nat. Ecol. Evol.">
        <title>Pezizomycetes genomes reveal the molecular basis of ectomycorrhizal truffle lifestyle.</title>
        <authorList>
            <person name="Murat C."/>
            <person name="Payen T."/>
            <person name="Noel B."/>
            <person name="Kuo A."/>
            <person name="Morin E."/>
            <person name="Chen J."/>
            <person name="Kohler A."/>
            <person name="Krizsan K."/>
            <person name="Balestrini R."/>
            <person name="Da Silva C."/>
            <person name="Montanini B."/>
            <person name="Hainaut M."/>
            <person name="Levati E."/>
            <person name="Barry K.W."/>
            <person name="Belfiori B."/>
            <person name="Cichocki N."/>
            <person name="Clum A."/>
            <person name="Dockter R.B."/>
            <person name="Fauchery L."/>
            <person name="Guy J."/>
            <person name="Iotti M."/>
            <person name="Le Tacon F."/>
            <person name="Lindquist E.A."/>
            <person name="Lipzen A."/>
            <person name="Malagnac F."/>
            <person name="Mello A."/>
            <person name="Molinier V."/>
            <person name="Miyauchi S."/>
            <person name="Poulain J."/>
            <person name="Riccioni C."/>
            <person name="Rubini A."/>
            <person name="Sitrit Y."/>
            <person name="Splivallo R."/>
            <person name="Traeger S."/>
            <person name="Wang M."/>
            <person name="Zifcakova L."/>
            <person name="Wipf D."/>
            <person name="Zambonelli A."/>
            <person name="Paolocci F."/>
            <person name="Nowrousian M."/>
            <person name="Ottonello S."/>
            <person name="Baldrian P."/>
            <person name="Spatafora J.W."/>
            <person name="Henrissat B."/>
            <person name="Nagy L.G."/>
            <person name="Aury J.M."/>
            <person name="Wincker P."/>
            <person name="Grigoriev I.V."/>
            <person name="Bonfante P."/>
            <person name="Martin F.M."/>
        </authorList>
    </citation>
    <scope>NUCLEOTIDE SEQUENCE [LARGE SCALE GENOMIC DNA]</scope>
    <source>
        <strain evidence="2 3">120613-1</strain>
    </source>
</reference>
<dbReference type="EMBL" id="ML120462">
    <property type="protein sequence ID" value="RPA92990.1"/>
    <property type="molecule type" value="Genomic_DNA"/>
</dbReference>
<keyword evidence="1" id="KW-1133">Transmembrane helix</keyword>
<keyword evidence="1" id="KW-0472">Membrane</keyword>
<name>A0A3N4J961_9PEZI</name>
<evidence type="ECO:0000313" key="3">
    <source>
        <dbReference type="Proteomes" id="UP000276215"/>
    </source>
</evidence>
<protein>
    <submittedName>
        <fullName evidence="2">Uncharacterized protein</fullName>
    </submittedName>
</protein>
<evidence type="ECO:0000256" key="1">
    <source>
        <dbReference type="SAM" id="Phobius"/>
    </source>
</evidence>
<evidence type="ECO:0000313" key="2">
    <source>
        <dbReference type="EMBL" id="RPA92990.1"/>
    </source>
</evidence>
<dbReference type="Proteomes" id="UP000276215">
    <property type="component" value="Unassembled WGS sequence"/>
</dbReference>
<organism evidence="2 3">
    <name type="scientific">Choiromyces venosus 120613-1</name>
    <dbReference type="NCBI Taxonomy" id="1336337"/>
    <lineage>
        <taxon>Eukaryota</taxon>
        <taxon>Fungi</taxon>
        <taxon>Dikarya</taxon>
        <taxon>Ascomycota</taxon>
        <taxon>Pezizomycotina</taxon>
        <taxon>Pezizomycetes</taxon>
        <taxon>Pezizales</taxon>
        <taxon>Tuberaceae</taxon>
        <taxon>Choiromyces</taxon>
    </lineage>
</organism>
<feature type="transmembrane region" description="Helical" evidence="1">
    <location>
        <begin position="32"/>
        <end position="52"/>
    </location>
</feature>
<keyword evidence="1" id="KW-0812">Transmembrane</keyword>
<proteinExistence type="predicted"/>
<accession>A0A3N4J961</accession>
<gene>
    <name evidence="2" type="ORF">L873DRAFT_118686</name>
</gene>
<keyword evidence="3" id="KW-1185">Reference proteome</keyword>